<keyword evidence="1" id="KW-1133">Transmembrane helix</keyword>
<reference evidence="2" key="1">
    <citation type="submission" date="2022-07" db="EMBL/GenBank/DDBJ databases">
        <title>Parvimonas micra travels from the subgingival sulcus of the human oral cavity to the colorectal adenocarcinoma.</title>
        <authorList>
            <person name="Conde-Perez K."/>
            <person name="Buetas E."/>
            <person name="Aja-Macaya P."/>
            <person name="Martin-De Arribas E."/>
            <person name="Iglesias-Corras I."/>
            <person name="Trigo-Tasende N."/>
            <person name="Nasser-Ali M."/>
            <person name="Estevez L.S."/>
            <person name="Rumbo-Feal S."/>
            <person name="Otero-Alen B."/>
            <person name="Noguera J.F."/>
            <person name="Concha A."/>
            <person name="Pardinas-Lopez S."/>
            <person name="Carda-Dieguez M."/>
            <person name="Gomez-Randulfe I."/>
            <person name="Martinez-Lago N."/>
            <person name="Ladra S."/>
            <person name="Aparicio L.A."/>
            <person name="Bou G."/>
            <person name="Mira A."/>
            <person name="Vallejo J.A."/>
            <person name="Poza M."/>
        </authorList>
    </citation>
    <scope>NUCLEOTIDE SEQUENCE</scope>
    <source>
        <strain evidence="2">PM79KC-AC-4</strain>
    </source>
</reference>
<sequence>MDILENNIYNNINGYIVSENIYLNKGKIFKVYTDEFGLISIYTKNIEIYFSLYSNYNFKLNYRNDFFYCNEYELEEFIPFRSKEHILFLNILSEIILKTSVQELKNLEIYNLIKEVLSIQKSDYKILLAYFIIKYLLFNGYHILFDNCKNMKNFNFDISELVVNSNLKFNCKYNYVLDKCEYDCIYSLYNSKSFENLDLDNIKVDFSRILGIMINALCLNFNIYKLNSFNIR</sequence>
<feature type="transmembrane region" description="Helical" evidence="1">
    <location>
        <begin position="127"/>
        <end position="145"/>
    </location>
</feature>
<evidence type="ECO:0000313" key="3">
    <source>
        <dbReference type="Proteomes" id="UP001141458"/>
    </source>
</evidence>
<dbReference type="RefSeq" id="WP_269720232.1">
    <property type="nucleotide sequence ID" value="NZ_CP101408.1"/>
</dbReference>
<evidence type="ECO:0000313" key="2">
    <source>
        <dbReference type="EMBL" id="MCZ7406765.1"/>
    </source>
</evidence>
<proteinExistence type="predicted"/>
<accession>A0A9X3HIN0</accession>
<keyword evidence="1" id="KW-0472">Membrane</keyword>
<gene>
    <name evidence="2" type="ORF">NND69_00065</name>
</gene>
<name>A0A9X3HIN0_9FIRM</name>
<dbReference type="EMBL" id="JANDZV010000001">
    <property type="protein sequence ID" value="MCZ7406765.1"/>
    <property type="molecule type" value="Genomic_DNA"/>
</dbReference>
<protein>
    <submittedName>
        <fullName evidence="2">DNA recombination protein RecO</fullName>
    </submittedName>
</protein>
<comment type="caution">
    <text evidence="2">The sequence shown here is derived from an EMBL/GenBank/DDBJ whole genome shotgun (WGS) entry which is preliminary data.</text>
</comment>
<organism evidence="2 3">
    <name type="scientific">Parvimonas micra</name>
    <dbReference type="NCBI Taxonomy" id="33033"/>
    <lineage>
        <taxon>Bacteria</taxon>
        <taxon>Bacillati</taxon>
        <taxon>Bacillota</taxon>
        <taxon>Tissierellia</taxon>
        <taxon>Tissierellales</taxon>
        <taxon>Peptoniphilaceae</taxon>
        <taxon>Parvimonas</taxon>
    </lineage>
</organism>
<evidence type="ECO:0000256" key="1">
    <source>
        <dbReference type="SAM" id="Phobius"/>
    </source>
</evidence>
<feature type="transmembrane region" description="Helical" evidence="1">
    <location>
        <begin position="206"/>
        <end position="224"/>
    </location>
</feature>
<dbReference type="AlphaFoldDB" id="A0A9X3HIN0"/>
<keyword evidence="1" id="KW-0812">Transmembrane</keyword>
<dbReference type="Proteomes" id="UP001141458">
    <property type="component" value="Unassembled WGS sequence"/>
</dbReference>